<evidence type="ECO:0000313" key="4">
    <source>
        <dbReference type="EMBL" id="MFC0522835.1"/>
    </source>
</evidence>
<reference evidence="4 5" key="1">
    <citation type="submission" date="2024-09" db="EMBL/GenBank/DDBJ databases">
        <authorList>
            <person name="Sun Q."/>
            <person name="Mori K."/>
        </authorList>
    </citation>
    <scope>NUCLEOTIDE SEQUENCE [LARGE SCALE GENOMIC DNA]</scope>
    <source>
        <strain evidence="4 5">NCAIM B.02529</strain>
    </source>
</reference>
<keyword evidence="1" id="KW-0812">Transmembrane</keyword>
<sequence length="294" mass="33349">MKANLHIFIRNVILTGFSLLLFKLVVSGQILNFVSPKMLPYFYFALVSLIVLCYVQFSRGTEEDQDIHCDCNHEHSYSKSYIKSLLLYSVFVLPVLTGFLFADHTLGSSIAAKKSVAFSSQSNETNNAMNVDKEKGITEENASPEAASGIITPKEMYPKRFKEMKESQTINLTDENYISSIYILGDNPSLFLDKQISMIGFVYRDTVLDEERLLIGRFGVSCCVADAGINGLMVEGQNIHQFETDTWVKLSGVLTETQFKEWTLPLVSITSVERIEQPEQAYVYDRIDYENLQY</sequence>
<feature type="domain" description="DUF1980" evidence="2">
    <location>
        <begin position="9"/>
        <end position="115"/>
    </location>
</feature>
<dbReference type="Pfam" id="PF21537">
    <property type="entry name" value="DUF1980_C"/>
    <property type="match status" value="1"/>
</dbReference>
<feature type="transmembrane region" description="Helical" evidence="1">
    <location>
        <begin position="85"/>
        <end position="102"/>
    </location>
</feature>
<dbReference type="PANTHER" id="PTHR40047">
    <property type="entry name" value="UPF0703 PROTEIN YCGQ"/>
    <property type="match status" value="1"/>
</dbReference>
<evidence type="ECO:0000313" key="5">
    <source>
        <dbReference type="Proteomes" id="UP001589836"/>
    </source>
</evidence>
<dbReference type="InterPro" id="IPR048493">
    <property type="entry name" value="DUF1980_N"/>
</dbReference>
<keyword evidence="1" id="KW-0472">Membrane</keyword>
<dbReference type="NCBIfam" id="TIGR03943">
    <property type="entry name" value="TIGR03943 family putative permease subunit"/>
    <property type="match status" value="1"/>
</dbReference>
<feature type="transmembrane region" description="Helical" evidence="1">
    <location>
        <begin position="40"/>
        <end position="57"/>
    </location>
</feature>
<feature type="domain" description="DUF1980" evidence="3">
    <location>
        <begin position="155"/>
        <end position="284"/>
    </location>
</feature>
<dbReference type="InterPro" id="IPR015402">
    <property type="entry name" value="DUF1980"/>
</dbReference>
<dbReference type="Proteomes" id="UP001589836">
    <property type="component" value="Unassembled WGS sequence"/>
</dbReference>
<keyword evidence="1" id="KW-1133">Transmembrane helix</keyword>
<evidence type="ECO:0000259" key="3">
    <source>
        <dbReference type="Pfam" id="PF21537"/>
    </source>
</evidence>
<protein>
    <submittedName>
        <fullName evidence="4">TIGR03943 family putative permease subunit</fullName>
    </submittedName>
</protein>
<gene>
    <name evidence="4" type="ORF">ACFFGV_04425</name>
</gene>
<feature type="transmembrane region" description="Helical" evidence="1">
    <location>
        <begin position="12"/>
        <end position="34"/>
    </location>
</feature>
<name>A0ABV6LKA9_9BACI</name>
<dbReference type="InterPro" id="IPR052955">
    <property type="entry name" value="UPF0703_membrane_permease"/>
</dbReference>
<organism evidence="4 5">
    <name type="scientific">Pontibacillus salicampi</name>
    <dbReference type="NCBI Taxonomy" id="1449801"/>
    <lineage>
        <taxon>Bacteria</taxon>
        <taxon>Bacillati</taxon>
        <taxon>Bacillota</taxon>
        <taxon>Bacilli</taxon>
        <taxon>Bacillales</taxon>
        <taxon>Bacillaceae</taxon>
        <taxon>Pontibacillus</taxon>
    </lineage>
</organism>
<evidence type="ECO:0000259" key="2">
    <source>
        <dbReference type="Pfam" id="PF09323"/>
    </source>
</evidence>
<dbReference type="PANTHER" id="PTHR40047:SF1">
    <property type="entry name" value="UPF0703 PROTEIN YCGQ"/>
    <property type="match status" value="1"/>
</dbReference>
<dbReference type="Pfam" id="PF09323">
    <property type="entry name" value="DUF1980"/>
    <property type="match status" value="1"/>
</dbReference>
<keyword evidence="5" id="KW-1185">Reference proteome</keyword>
<accession>A0ABV6LKA9</accession>
<dbReference type="RefSeq" id="WP_377345361.1">
    <property type="nucleotide sequence ID" value="NZ_JBHLTP010000003.1"/>
</dbReference>
<proteinExistence type="predicted"/>
<evidence type="ECO:0000256" key="1">
    <source>
        <dbReference type="SAM" id="Phobius"/>
    </source>
</evidence>
<comment type="caution">
    <text evidence="4">The sequence shown here is derived from an EMBL/GenBank/DDBJ whole genome shotgun (WGS) entry which is preliminary data.</text>
</comment>
<dbReference type="InterPro" id="IPR048447">
    <property type="entry name" value="DUF1980_C"/>
</dbReference>
<dbReference type="EMBL" id="JBHLTP010000003">
    <property type="protein sequence ID" value="MFC0522835.1"/>
    <property type="molecule type" value="Genomic_DNA"/>
</dbReference>